<feature type="domain" description="Membrane transport protein MMPL" evidence="7">
    <location>
        <begin position="449"/>
        <end position="721"/>
    </location>
</feature>
<evidence type="ECO:0000256" key="3">
    <source>
        <dbReference type="ARBA" id="ARBA00022692"/>
    </source>
</evidence>
<dbReference type="Gene3D" id="1.20.1640.10">
    <property type="entry name" value="Multidrug efflux transporter AcrB transmembrane domain"/>
    <property type="match status" value="2"/>
</dbReference>
<evidence type="ECO:0000259" key="7">
    <source>
        <dbReference type="Pfam" id="PF03176"/>
    </source>
</evidence>
<feature type="transmembrane region" description="Helical" evidence="6">
    <location>
        <begin position="293"/>
        <end position="315"/>
    </location>
</feature>
<feature type="transmembrane region" description="Helical" evidence="6">
    <location>
        <begin position="245"/>
        <end position="264"/>
    </location>
</feature>
<dbReference type="RefSeq" id="WP_158292729.1">
    <property type="nucleotide sequence ID" value="NZ_SLWM01000001.1"/>
</dbReference>
<evidence type="ECO:0000256" key="1">
    <source>
        <dbReference type="ARBA" id="ARBA00004651"/>
    </source>
</evidence>
<reference evidence="8 9" key="1">
    <citation type="journal article" date="2015" name="Stand. Genomic Sci.">
        <title>Genomic Encyclopedia of Bacterial and Archaeal Type Strains, Phase III: the genomes of soil and plant-associated and newly described type strains.</title>
        <authorList>
            <person name="Whitman W.B."/>
            <person name="Woyke T."/>
            <person name="Klenk H.P."/>
            <person name="Zhou Y."/>
            <person name="Lilburn T.G."/>
            <person name="Beck B.J."/>
            <person name="De Vos P."/>
            <person name="Vandamme P."/>
            <person name="Eisen J.A."/>
            <person name="Garrity G."/>
            <person name="Hugenholtz P."/>
            <person name="Kyrpides N.C."/>
        </authorList>
    </citation>
    <scope>NUCLEOTIDE SEQUENCE [LARGE SCALE GENOMIC DNA]</scope>
    <source>
        <strain evidence="8 9">VKM Ac-2538</strain>
    </source>
</reference>
<protein>
    <submittedName>
        <fullName evidence="8">RND superfamily putative drug exporter</fullName>
    </submittedName>
</protein>
<accession>A0ABY2BUX1</accession>
<feature type="transmembrane region" description="Helical" evidence="6">
    <location>
        <begin position="570"/>
        <end position="591"/>
    </location>
</feature>
<keyword evidence="4 6" id="KW-1133">Transmembrane helix</keyword>
<feature type="transmembrane region" description="Helical" evidence="6">
    <location>
        <begin position="195"/>
        <end position="214"/>
    </location>
</feature>
<keyword evidence="2" id="KW-1003">Cell membrane</keyword>
<feature type="transmembrane region" description="Helical" evidence="6">
    <location>
        <begin position="544"/>
        <end position="563"/>
    </location>
</feature>
<evidence type="ECO:0000256" key="4">
    <source>
        <dbReference type="ARBA" id="ARBA00022989"/>
    </source>
</evidence>
<evidence type="ECO:0000256" key="5">
    <source>
        <dbReference type="ARBA" id="ARBA00023136"/>
    </source>
</evidence>
<dbReference type="InterPro" id="IPR050545">
    <property type="entry name" value="Mycobact_MmpL"/>
</dbReference>
<feature type="transmembrane region" description="Helical" evidence="6">
    <location>
        <begin position="34"/>
        <end position="54"/>
    </location>
</feature>
<comment type="caution">
    <text evidence="8">The sequence shown here is derived from an EMBL/GenBank/DDBJ whole genome shotgun (WGS) entry which is preliminary data.</text>
</comment>
<gene>
    <name evidence="8" type="ORF">EV644_101663</name>
</gene>
<evidence type="ECO:0000313" key="9">
    <source>
        <dbReference type="Proteomes" id="UP000295818"/>
    </source>
</evidence>
<sequence length="759" mass="79023">MTDTYLPDDRHTGAEPVRPGPLGRLARLSFRRRGMVLLAWLLGLGLAIGLSAGFGDENVNGASLPGSDSEQAQTLLNERFPAQAGDRVDVVVRADDVAGSQVRDRIEALLRQMDGMPHVAEVEDPYVTRTAVSPDGRTLVARVYLDVTNPNDMPVEDTGKLLAATDEAEGEGLEIALTGRAVQLAEAPQGSSTEMLGLLAAAVVLLITFGSLVAAGLPLVLAVGGLLVSSSLVGLVAAVVDVPDFAPLIGAMLGIAVGIDYALLMVTRFREWRAVGLDQEMATVATLDTAGRAVLVAGGTVLVSMGGLFAMGLSIMNGTAVVTMVAILVVMLAALTLFPALLGYLGGSIDRLRLPLGRRRVVRVSADGHVVPAVGWVRWSRLVQRHSALASAGAIALLVVLAVPFLGVQFAMPDAGNAPEDTSNRQGYDMLAEGFGPGTSGPLLVVADLGRAEGEMALKRLHAELQAAAGVAAVSPPVVNAAGDTALITVVPTTGPQDSATVDLVHSVRDTVIPAAVEDTGTQAHVGGRTATTIDVNSSIVDRLPYLIGGVVITSVLLLLVAFRSVVIAVTAAVMNLLSVAAAYGVLAFFLEGGWAGQLIGIDSPAPMAGYVPVIMFALLFGLSMDYEVFLISRMSETWVRTRDNGQAILTGLAGTGRVITAAATIMFLVFAAMIALDDVTIKSFGVGMAAAILVDATIVRMLLVPAVMRLLGRSNWWLPRPLERWVPNLHVEGRPDAYLSARDAETSTPAPAPAPVGS</sequence>
<dbReference type="Pfam" id="PF03176">
    <property type="entry name" value="MMPL"/>
    <property type="match status" value="2"/>
</dbReference>
<name>A0ABY2BUX1_9ACTN</name>
<feature type="transmembrane region" description="Helical" evidence="6">
    <location>
        <begin position="653"/>
        <end position="677"/>
    </location>
</feature>
<evidence type="ECO:0000313" key="8">
    <source>
        <dbReference type="EMBL" id="TCO32020.1"/>
    </source>
</evidence>
<dbReference type="InterPro" id="IPR004869">
    <property type="entry name" value="MMPL_dom"/>
</dbReference>
<dbReference type="Proteomes" id="UP000295818">
    <property type="component" value="Unassembled WGS sequence"/>
</dbReference>
<evidence type="ECO:0000256" key="6">
    <source>
        <dbReference type="SAM" id="Phobius"/>
    </source>
</evidence>
<feature type="transmembrane region" description="Helical" evidence="6">
    <location>
        <begin position="689"/>
        <end position="712"/>
    </location>
</feature>
<feature type="transmembrane region" description="Helical" evidence="6">
    <location>
        <begin position="219"/>
        <end position="239"/>
    </location>
</feature>
<feature type="transmembrane region" description="Helical" evidence="6">
    <location>
        <begin position="611"/>
        <end position="632"/>
    </location>
</feature>
<keyword evidence="9" id="KW-1185">Reference proteome</keyword>
<dbReference type="PANTHER" id="PTHR33406:SF13">
    <property type="entry name" value="MEMBRANE PROTEIN YDFJ"/>
    <property type="match status" value="1"/>
</dbReference>
<proteinExistence type="predicted"/>
<feature type="transmembrane region" description="Helical" evidence="6">
    <location>
        <begin position="321"/>
        <end position="345"/>
    </location>
</feature>
<dbReference type="EMBL" id="SLWM01000001">
    <property type="protein sequence ID" value="TCO32020.1"/>
    <property type="molecule type" value="Genomic_DNA"/>
</dbReference>
<feature type="domain" description="Membrane transport protein MMPL" evidence="7">
    <location>
        <begin position="65"/>
        <end position="387"/>
    </location>
</feature>
<keyword evidence="3 6" id="KW-0812">Transmembrane</keyword>
<dbReference type="PANTHER" id="PTHR33406">
    <property type="entry name" value="MEMBRANE PROTEIN MJ1562-RELATED"/>
    <property type="match status" value="1"/>
</dbReference>
<feature type="transmembrane region" description="Helical" evidence="6">
    <location>
        <begin position="388"/>
        <end position="412"/>
    </location>
</feature>
<keyword evidence="5 6" id="KW-0472">Membrane</keyword>
<evidence type="ECO:0000256" key="2">
    <source>
        <dbReference type="ARBA" id="ARBA00022475"/>
    </source>
</evidence>
<organism evidence="8 9">
    <name type="scientific">Kribbella orskensis</name>
    <dbReference type="NCBI Taxonomy" id="2512216"/>
    <lineage>
        <taxon>Bacteria</taxon>
        <taxon>Bacillati</taxon>
        <taxon>Actinomycetota</taxon>
        <taxon>Actinomycetes</taxon>
        <taxon>Propionibacteriales</taxon>
        <taxon>Kribbellaceae</taxon>
        <taxon>Kribbella</taxon>
    </lineage>
</organism>
<dbReference type="SUPFAM" id="SSF82866">
    <property type="entry name" value="Multidrug efflux transporter AcrB transmembrane domain"/>
    <property type="match status" value="2"/>
</dbReference>
<comment type="subcellular location">
    <subcellularLocation>
        <location evidence="1">Cell membrane</location>
        <topology evidence="1">Multi-pass membrane protein</topology>
    </subcellularLocation>
</comment>